<dbReference type="CDD" id="cd01886">
    <property type="entry name" value="EF-G"/>
    <property type="match status" value="1"/>
</dbReference>
<dbReference type="PROSITE" id="PS51722">
    <property type="entry name" value="G_TR_2"/>
    <property type="match status" value="1"/>
</dbReference>
<dbReference type="InterPro" id="IPR005225">
    <property type="entry name" value="Small_GTP-bd"/>
</dbReference>
<dbReference type="OrthoDB" id="9804431at2"/>
<reference evidence="10 11" key="1">
    <citation type="submission" date="2017-10" db="EMBL/GenBank/DDBJ databases">
        <title>Genomics of the genus Arcobacter.</title>
        <authorList>
            <person name="Perez-Cataluna A."/>
            <person name="Figueras M.J."/>
        </authorList>
    </citation>
    <scope>NUCLEOTIDE SEQUENCE [LARGE SCALE GENOMIC DNA]</scope>
    <source>
        <strain evidence="10 11">CECT 8987</strain>
    </source>
</reference>
<comment type="caution">
    <text evidence="10">The sequence shown here is derived from an EMBL/GenBank/DDBJ whole genome shotgun (WGS) entry which is preliminary data.</text>
</comment>
<feature type="domain" description="Tr-type G" evidence="9">
    <location>
        <begin position="8"/>
        <end position="290"/>
    </location>
</feature>
<dbReference type="Pfam" id="PF00679">
    <property type="entry name" value="EFG_C"/>
    <property type="match status" value="1"/>
</dbReference>
<dbReference type="InterPro" id="IPR041095">
    <property type="entry name" value="EFG_II"/>
</dbReference>
<feature type="binding site" evidence="8">
    <location>
        <begin position="17"/>
        <end position="24"/>
    </location>
    <ligand>
        <name>GTP</name>
        <dbReference type="ChEBI" id="CHEBI:37565"/>
    </ligand>
</feature>
<dbReference type="AlphaFoldDB" id="A0A4Q0XNS1"/>
<dbReference type="FunFam" id="3.30.230.10:FF:000003">
    <property type="entry name" value="Elongation factor G"/>
    <property type="match status" value="1"/>
</dbReference>
<dbReference type="SMART" id="SM00838">
    <property type="entry name" value="EFG_C"/>
    <property type="match status" value="1"/>
</dbReference>
<evidence type="ECO:0000256" key="8">
    <source>
        <dbReference type="HAMAP-Rule" id="MF_00054"/>
    </source>
</evidence>
<dbReference type="FunFam" id="2.40.30.10:FF:000006">
    <property type="entry name" value="Elongation factor G"/>
    <property type="match status" value="1"/>
</dbReference>
<keyword evidence="8" id="KW-0963">Cytoplasm</keyword>
<dbReference type="CDD" id="cd16262">
    <property type="entry name" value="EFG_III"/>
    <property type="match status" value="1"/>
</dbReference>
<dbReference type="GO" id="GO:0032790">
    <property type="term" value="P:ribosome disassembly"/>
    <property type="evidence" value="ECO:0007669"/>
    <property type="project" value="TreeGrafter"/>
</dbReference>
<dbReference type="Pfam" id="PF03764">
    <property type="entry name" value="EFG_IV"/>
    <property type="match status" value="1"/>
</dbReference>
<dbReference type="NCBIfam" id="TIGR00484">
    <property type="entry name" value="EF-G"/>
    <property type="match status" value="1"/>
</dbReference>
<dbReference type="GO" id="GO:0003746">
    <property type="term" value="F:translation elongation factor activity"/>
    <property type="evidence" value="ECO:0007669"/>
    <property type="project" value="UniProtKB-UniRule"/>
</dbReference>
<evidence type="ECO:0000256" key="7">
    <source>
        <dbReference type="ARBA" id="ARBA00024731"/>
    </source>
</evidence>
<dbReference type="GO" id="GO:0003924">
    <property type="term" value="F:GTPase activity"/>
    <property type="evidence" value="ECO:0007669"/>
    <property type="project" value="InterPro"/>
</dbReference>
<dbReference type="InterPro" id="IPR005517">
    <property type="entry name" value="Transl_elong_EFG/EF2_IV"/>
</dbReference>
<dbReference type="InterPro" id="IPR004540">
    <property type="entry name" value="Transl_elong_EFG/EF2"/>
</dbReference>
<dbReference type="SUPFAM" id="SSF52540">
    <property type="entry name" value="P-loop containing nucleoside triphosphate hydrolases"/>
    <property type="match status" value="1"/>
</dbReference>
<dbReference type="Gene3D" id="3.30.70.870">
    <property type="entry name" value="Elongation Factor G (Translational Gtpase), domain 3"/>
    <property type="match status" value="1"/>
</dbReference>
<dbReference type="CDD" id="cd03713">
    <property type="entry name" value="EFG_mtEFG_C"/>
    <property type="match status" value="1"/>
</dbReference>
<dbReference type="PANTHER" id="PTHR43261">
    <property type="entry name" value="TRANSLATION ELONGATION FACTOR G-RELATED"/>
    <property type="match status" value="1"/>
</dbReference>
<sequence length="702" mass="77352">MARKTPLSKVRNIGIAAHIDAGKTTTTERILFYTGVSHKIGEVHDGAATMDWMEQEQERGITITSAATTCFWKHPKTNDQLQINIIDTPGHVDFTIEVERSMRVLDGAVAVFCSVGGVQPQSETVWRQANKYRVPRMIFVNKMDRTGADFYNVEKQVAERLGANPVPVQLPIGAEENFQGIVDLVQMKAIVWDEDAAMGSSYHVEEIPADMMDKATEYREKMVEAAAEASEELMEKYFEEGDLSEDEIIAGLKKQCLAMAITPMTCGTAFKNKGVQTLLDAVALYLPAPTEVADIRGETQDGEAVIVPSSDEGEVAALAFKIMTDPFVGQLTFTRVYRGVLQSGTYVYNSTKMKKERIGRLLKMHSNNREEITELYAGEIGAVVGLKSTITGDTLASEKDPVILERMEFPEPVISVAVEPKTKADQEKMGIALGKLAEEDPSFRVATDEESGQTIISGMGELHLEILVDRMKREFKVEAEVGAPQVAYRETIKNAVNQEYKYAKQSGGKGQYGHVYLKIEPLESGSEENFIFNNEIKGGVVPKEYIPAVEKGCAEAMAGGILAGYPMVDISVTLYDGSYHDVDSSEMAFKLAASMGFKQGCRSAAADAVILEPIMKVEIETPEEYMGDVIGDCNKRRGQVQSMDDRAGVKLVTAMIPLSEMFGYSTDLRSMSQGRATYSMLFDSYLEVPKNVSEEIIKKRNG</sequence>
<protein>
    <recommendedName>
        <fullName evidence="2 8">Elongation factor G</fullName>
        <shortName evidence="8">EF-G</shortName>
    </recommendedName>
</protein>
<dbReference type="GO" id="GO:0005737">
    <property type="term" value="C:cytoplasm"/>
    <property type="evidence" value="ECO:0007669"/>
    <property type="project" value="UniProtKB-SubCell"/>
</dbReference>
<dbReference type="InterPro" id="IPR035647">
    <property type="entry name" value="EFG_III/V"/>
</dbReference>
<dbReference type="FunFam" id="3.30.70.870:FF:000001">
    <property type="entry name" value="Elongation factor G"/>
    <property type="match status" value="1"/>
</dbReference>
<dbReference type="InterPro" id="IPR020568">
    <property type="entry name" value="Ribosomal_Su5_D2-typ_SF"/>
</dbReference>
<dbReference type="InterPro" id="IPR000795">
    <property type="entry name" value="T_Tr_GTP-bd_dom"/>
</dbReference>
<feature type="binding site" evidence="8">
    <location>
        <begin position="87"/>
        <end position="91"/>
    </location>
    <ligand>
        <name>GTP</name>
        <dbReference type="ChEBI" id="CHEBI:37565"/>
    </ligand>
</feature>
<comment type="function">
    <text evidence="7 8">Catalyzes the GTP-dependent ribosomal translocation step during translation elongation. During this step, the ribosome changes from the pre-translocational (PRE) to the post-translocational (POST) state as the newly formed A-site-bound peptidyl-tRNA and P-site-bound deacylated tRNA move to the P and E sites, respectively. Catalyzes the coordinated movement of the two tRNA molecules, the mRNA and conformational changes in the ribosome.</text>
</comment>
<dbReference type="PANTHER" id="PTHR43261:SF1">
    <property type="entry name" value="RIBOSOME-RELEASING FACTOR 2, MITOCHONDRIAL"/>
    <property type="match status" value="1"/>
</dbReference>
<dbReference type="InterPro" id="IPR027417">
    <property type="entry name" value="P-loop_NTPase"/>
</dbReference>
<dbReference type="Pfam" id="PF00009">
    <property type="entry name" value="GTP_EFTU"/>
    <property type="match status" value="1"/>
</dbReference>
<dbReference type="RefSeq" id="WP_128996565.1">
    <property type="nucleotide sequence ID" value="NZ_PDKN01000006.1"/>
</dbReference>
<dbReference type="SMART" id="SM00889">
    <property type="entry name" value="EFG_IV"/>
    <property type="match status" value="1"/>
</dbReference>
<dbReference type="Pfam" id="PF14492">
    <property type="entry name" value="EFG_III"/>
    <property type="match status" value="1"/>
</dbReference>
<evidence type="ECO:0000256" key="4">
    <source>
        <dbReference type="ARBA" id="ARBA00022768"/>
    </source>
</evidence>
<evidence type="ECO:0000256" key="3">
    <source>
        <dbReference type="ARBA" id="ARBA00022741"/>
    </source>
</evidence>
<dbReference type="Gene3D" id="3.40.50.300">
    <property type="entry name" value="P-loop containing nucleotide triphosphate hydrolases"/>
    <property type="match status" value="1"/>
</dbReference>
<dbReference type="InterPro" id="IPR053905">
    <property type="entry name" value="EF-G-like_DII"/>
</dbReference>
<dbReference type="InterPro" id="IPR014721">
    <property type="entry name" value="Ribsml_uS5_D2-typ_fold_subgr"/>
</dbReference>
<feature type="binding site" evidence="8">
    <location>
        <begin position="141"/>
        <end position="144"/>
    </location>
    <ligand>
        <name>GTP</name>
        <dbReference type="ChEBI" id="CHEBI:37565"/>
    </ligand>
</feature>
<dbReference type="FunFam" id="3.30.70.240:FF:000001">
    <property type="entry name" value="Elongation factor G"/>
    <property type="match status" value="1"/>
</dbReference>
<dbReference type="NCBIfam" id="TIGR00231">
    <property type="entry name" value="small_GTP"/>
    <property type="match status" value="1"/>
</dbReference>
<dbReference type="SUPFAM" id="SSF54211">
    <property type="entry name" value="Ribosomal protein S5 domain 2-like"/>
    <property type="match status" value="1"/>
</dbReference>
<dbReference type="NCBIfam" id="NF009381">
    <property type="entry name" value="PRK12740.1-5"/>
    <property type="match status" value="1"/>
</dbReference>
<dbReference type="SUPFAM" id="SSF54980">
    <property type="entry name" value="EF-G C-terminal domain-like"/>
    <property type="match status" value="2"/>
</dbReference>
<dbReference type="InterPro" id="IPR031157">
    <property type="entry name" value="G_TR_CS"/>
</dbReference>
<name>A0A4Q0XNS1_9BACT</name>
<dbReference type="InterPro" id="IPR000640">
    <property type="entry name" value="EFG_V-like"/>
</dbReference>
<keyword evidence="5 8" id="KW-0648">Protein biosynthesis</keyword>
<dbReference type="EMBL" id="PDKN01000006">
    <property type="protein sequence ID" value="RXJ56224.1"/>
    <property type="molecule type" value="Genomic_DNA"/>
</dbReference>
<dbReference type="GO" id="GO:0005525">
    <property type="term" value="F:GTP binding"/>
    <property type="evidence" value="ECO:0007669"/>
    <property type="project" value="UniProtKB-UniRule"/>
</dbReference>
<dbReference type="Gene3D" id="2.40.30.10">
    <property type="entry name" value="Translation factors"/>
    <property type="match status" value="1"/>
</dbReference>
<dbReference type="SUPFAM" id="SSF50447">
    <property type="entry name" value="Translation proteins"/>
    <property type="match status" value="1"/>
</dbReference>
<dbReference type="PRINTS" id="PR00315">
    <property type="entry name" value="ELONGATNFCT"/>
</dbReference>
<dbReference type="InterPro" id="IPR035649">
    <property type="entry name" value="EFG_V"/>
</dbReference>
<dbReference type="InterPro" id="IPR009022">
    <property type="entry name" value="EFG_III"/>
</dbReference>
<evidence type="ECO:0000256" key="1">
    <source>
        <dbReference type="ARBA" id="ARBA00005870"/>
    </source>
</evidence>
<dbReference type="CDD" id="cd04088">
    <property type="entry name" value="EFG_mtEFG_II"/>
    <property type="match status" value="1"/>
</dbReference>
<dbReference type="InterPro" id="IPR047872">
    <property type="entry name" value="EFG_IV"/>
</dbReference>
<dbReference type="FunFam" id="3.40.50.300:FF:000029">
    <property type="entry name" value="Elongation factor G"/>
    <property type="match status" value="1"/>
</dbReference>
<evidence type="ECO:0000259" key="9">
    <source>
        <dbReference type="PROSITE" id="PS51722"/>
    </source>
</evidence>
<dbReference type="CDD" id="cd01434">
    <property type="entry name" value="EFG_mtEFG1_IV"/>
    <property type="match status" value="1"/>
</dbReference>
<dbReference type="PROSITE" id="PS00301">
    <property type="entry name" value="G_TR_1"/>
    <property type="match status" value="1"/>
</dbReference>
<dbReference type="Proteomes" id="UP000290657">
    <property type="component" value="Unassembled WGS sequence"/>
</dbReference>
<comment type="subcellular location">
    <subcellularLocation>
        <location evidence="8">Cytoplasm</location>
    </subcellularLocation>
</comment>
<keyword evidence="6 8" id="KW-0342">GTP-binding</keyword>
<comment type="similarity">
    <text evidence="1 8">Belongs to the TRAFAC class translation factor GTPase superfamily. Classic translation factor GTPase family. EF-G/EF-2 subfamily.</text>
</comment>
<dbReference type="Gene3D" id="3.30.230.10">
    <property type="match status" value="1"/>
</dbReference>
<evidence type="ECO:0000256" key="2">
    <source>
        <dbReference type="ARBA" id="ARBA00017872"/>
    </source>
</evidence>
<dbReference type="Pfam" id="PF22042">
    <property type="entry name" value="EF-G_D2"/>
    <property type="match status" value="1"/>
</dbReference>
<accession>A0A4Q0XNS1</accession>
<proteinExistence type="inferred from homology"/>
<keyword evidence="4 8" id="KW-0251">Elongation factor</keyword>
<evidence type="ECO:0000256" key="6">
    <source>
        <dbReference type="ARBA" id="ARBA00023134"/>
    </source>
</evidence>
<dbReference type="HAMAP" id="MF_00054_B">
    <property type="entry name" value="EF_G_EF_2_B"/>
    <property type="match status" value="1"/>
</dbReference>
<evidence type="ECO:0000313" key="10">
    <source>
        <dbReference type="EMBL" id="RXJ56224.1"/>
    </source>
</evidence>
<dbReference type="Gene3D" id="3.30.70.240">
    <property type="match status" value="1"/>
</dbReference>
<keyword evidence="11" id="KW-1185">Reference proteome</keyword>
<evidence type="ECO:0000256" key="5">
    <source>
        <dbReference type="ARBA" id="ARBA00022917"/>
    </source>
</evidence>
<gene>
    <name evidence="8 10" type="primary">fusA</name>
    <name evidence="10" type="ORF">CRV04_09260</name>
</gene>
<dbReference type="InterPro" id="IPR009000">
    <property type="entry name" value="Transl_B-barrel_sf"/>
</dbReference>
<keyword evidence="3 8" id="KW-0547">Nucleotide-binding</keyword>
<evidence type="ECO:0000313" key="11">
    <source>
        <dbReference type="Proteomes" id="UP000290657"/>
    </source>
</evidence>
<organism evidence="10 11">
    <name type="scientific">Candidatus Marinarcus aquaticus</name>
    <dbReference type="NCBI Taxonomy" id="2044504"/>
    <lineage>
        <taxon>Bacteria</taxon>
        <taxon>Pseudomonadati</taxon>
        <taxon>Campylobacterota</taxon>
        <taxon>Epsilonproteobacteria</taxon>
        <taxon>Campylobacterales</taxon>
        <taxon>Arcobacteraceae</taxon>
        <taxon>Candidatus Marinarcus</taxon>
    </lineage>
</organism>